<reference evidence="2 3" key="1">
    <citation type="submission" date="2017-02" db="EMBL/GenBank/DDBJ databases">
        <title>Genomic diversity within the haloalkaliphilic genus Thioalkalivibrio.</title>
        <authorList>
            <person name="Ahn A.-C."/>
            <person name="Meier-Kolthoff J."/>
            <person name="Overmars L."/>
            <person name="Richter M."/>
            <person name="Woyke T."/>
            <person name="Sorokin D.Y."/>
            <person name="Muyzer G."/>
        </authorList>
    </citation>
    <scope>NUCLEOTIDE SEQUENCE [LARGE SCALE GENOMIC DNA]</scope>
    <source>
        <strain evidence="2 3">HL17</strain>
    </source>
</reference>
<organism evidence="2 3">
    <name type="scientific">Thioalkalivibrio halophilus</name>
    <dbReference type="NCBI Taxonomy" id="252474"/>
    <lineage>
        <taxon>Bacteria</taxon>
        <taxon>Pseudomonadati</taxon>
        <taxon>Pseudomonadota</taxon>
        <taxon>Gammaproteobacteria</taxon>
        <taxon>Chromatiales</taxon>
        <taxon>Ectothiorhodospiraceae</taxon>
        <taxon>Thioalkalivibrio</taxon>
    </lineage>
</organism>
<dbReference type="OrthoDB" id="9791537at2"/>
<dbReference type="STRING" id="252474.B1A74_01910"/>
<dbReference type="Proteomes" id="UP000189177">
    <property type="component" value="Unassembled WGS sequence"/>
</dbReference>
<dbReference type="InterPro" id="IPR015927">
    <property type="entry name" value="Peptidase_S24_S26A/B/C"/>
</dbReference>
<dbReference type="CDD" id="cd06529">
    <property type="entry name" value="S24_LexA-like"/>
    <property type="match status" value="1"/>
</dbReference>
<gene>
    <name evidence="2" type="ORF">B1A74_01910</name>
</gene>
<sequence length="118" mass="13034">MPQQSRPNPAMDPAGMGSGCSSAEPFALRVLGNSMAPEFEHGVIVIVDPSGAIENGSFVVARHDDEYLLRQLIMEDDAWYLQALQEDQRRLELADRQAVIGVVVQRAGRRRSGNKHYA</sequence>
<accession>A0A1V3A1E3</accession>
<dbReference type="AlphaFoldDB" id="A0A1V3A1E3"/>
<dbReference type="EMBL" id="MUZR01000006">
    <property type="protein sequence ID" value="OOC11170.1"/>
    <property type="molecule type" value="Genomic_DNA"/>
</dbReference>
<evidence type="ECO:0000259" key="1">
    <source>
        <dbReference type="Pfam" id="PF00717"/>
    </source>
</evidence>
<dbReference type="SUPFAM" id="SSF51306">
    <property type="entry name" value="LexA/Signal peptidase"/>
    <property type="match status" value="1"/>
</dbReference>
<proteinExistence type="predicted"/>
<keyword evidence="3" id="KW-1185">Reference proteome</keyword>
<dbReference type="InterPro" id="IPR039418">
    <property type="entry name" value="LexA-like"/>
</dbReference>
<evidence type="ECO:0000313" key="3">
    <source>
        <dbReference type="Proteomes" id="UP000189177"/>
    </source>
</evidence>
<dbReference type="InterPro" id="IPR036286">
    <property type="entry name" value="LexA/Signal_pep-like_sf"/>
</dbReference>
<dbReference type="RefSeq" id="WP_028491525.1">
    <property type="nucleotide sequence ID" value="NZ_MUZR01000006.1"/>
</dbReference>
<dbReference type="Pfam" id="PF00717">
    <property type="entry name" value="Peptidase_S24"/>
    <property type="match status" value="1"/>
</dbReference>
<comment type="caution">
    <text evidence="2">The sequence shown here is derived from an EMBL/GenBank/DDBJ whole genome shotgun (WGS) entry which is preliminary data.</text>
</comment>
<evidence type="ECO:0000313" key="2">
    <source>
        <dbReference type="EMBL" id="OOC11170.1"/>
    </source>
</evidence>
<protein>
    <submittedName>
        <fullName evidence="2">Phage repressor protein</fullName>
    </submittedName>
</protein>
<dbReference type="Gene3D" id="2.10.109.10">
    <property type="entry name" value="Umud Fragment, subunit A"/>
    <property type="match status" value="1"/>
</dbReference>
<name>A0A1V3A1E3_9GAMM</name>
<feature type="domain" description="Peptidase S24/S26A/S26B/S26C" evidence="1">
    <location>
        <begin position="23"/>
        <end position="104"/>
    </location>
</feature>